<dbReference type="Pfam" id="PF00440">
    <property type="entry name" value="TetR_N"/>
    <property type="match status" value="1"/>
</dbReference>
<dbReference type="Proteomes" id="UP000002774">
    <property type="component" value="Chromosome"/>
</dbReference>
<feature type="DNA-binding region" description="H-T-H motif" evidence="2">
    <location>
        <begin position="37"/>
        <end position="56"/>
    </location>
</feature>
<dbReference type="HOGENOM" id="CLU_091688_2_0_10"/>
<dbReference type="STRING" id="714943.Mucpa_0511"/>
<gene>
    <name evidence="4" type="ORF">Mucpa_0511</name>
</gene>
<keyword evidence="1 2" id="KW-0238">DNA-binding</keyword>
<sequence length="209" mass="23659">MTKKRYQGPSNDRERSTQKLIEAVGTVIKTKGYTGLSATNIAKEAGLSRRLITIYFGTVDSLIETYVRSKDYWVAAPGNAVDLMEEKKQSGTKDILEAMLINQLDYFSTEEEMQKIILWQISQSTRIMKEICEERELLSKHFFALSDQELQGKDIDLRAVSALLVAGIYYLVLHTKSTDTTFCEIDLNTTEGLARIKKAISLILANTYQ</sequence>
<evidence type="ECO:0000313" key="5">
    <source>
        <dbReference type="Proteomes" id="UP000002774"/>
    </source>
</evidence>
<feature type="domain" description="HTH tetR-type" evidence="3">
    <location>
        <begin position="14"/>
        <end position="74"/>
    </location>
</feature>
<dbReference type="GO" id="GO:0003677">
    <property type="term" value="F:DNA binding"/>
    <property type="evidence" value="ECO:0007669"/>
    <property type="project" value="UniProtKB-UniRule"/>
</dbReference>
<protein>
    <submittedName>
        <fullName evidence="4">Regulatory protein TetR</fullName>
    </submittedName>
</protein>
<organism evidence="4 5">
    <name type="scientific">Mucilaginibacter paludis DSM 18603</name>
    <dbReference type="NCBI Taxonomy" id="714943"/>
    <lineage>
        <taxon>Bacteria</taxon>
        <taxon>Pseudomonadati</taxon>
        <taxon>Bacteroidota</taxon>
        <taxon>Sphingobacteriia</taxon>
        <taxon>Sphingobacteriales</taxon>
        <taxon>Sphingobacteriaceae</taxon>
        <taxon>Mucilaginibacter</taxon>
    </lineage>
</organism>
<dbReference type="OrthoDB" id="836882at2"/>
<reference evidence="4" key="1">
    <citation type="submission" date="2011-09" db="EMBL/GenBank/DDBJ databases">
        <title>The permanent draft genome of Mucilaginibacter paludis DSM 18603.</title>
        <authorList>
            <consortium name="US DOE Joint Genome Institute (JGI-PGF)"/>
            <person name="Lucas S."/>
            <person name="Han J."/>
            <person name="Lapidus A."/>
            <person name="Bruce D."/>
            <person name="Goodwin L."/>
            <person name="Pitluck S."/>
            <person name="Peters L."/>
            <person name="Kyrpides N."/>
            <person name="Mavromatis K."/>
            <person name="Ivanova N."/>
            <person name="Mikhailova N."/>
            <person name="Held B."/>
            <person name="Detter J.C."/>
            <person name="Tapia R."/>
            <person name="Han C."/>
            <person name="Land M."/>
            <person name="Hauser L."/>
            <person name="Markowitz V."/>
            <person name="Cheng J.-F."/>
            <person name="Hugenholtz P."/>
            <person name="Woyke T."/>
            <person name="Wu D."/>
            <person name="Tindall B."/>
            <person name="Brambilla E."/>
            <person name="Klenk H.-P."/>
            <person name="Eisen J.A."/>
        </authorList>
    </citation>
    <scope>NUCLEOTIDE SEQUENCE [LARGE SCALE GENOMIC DNA]</scope>
    <source>
        <strain evidence="4">DSM 18603</strain>
    </source>
</reference>
<evidence type="ECO:0000256" key="1">
    <source>
        <dbReference type="ARBA" id="ARBA00023125"/>
    </source>
</evidence>
<name>H1Y1P4_9SPHI</name>
<dbReference type="PROSITE" id="PS50977">
    <property type="entry name" value="HTH_TETR_2"/>
    <property type="match status" value="1"/>
</dbReference>
<dbReference type="InterPro" id="IPR001647">
    <property type="entry name" value="HTH_TetR"/>
</dbReference>
<accession>H1Y1P4</accession>
<dbReference type="RefSeq" id="WP_008504253.1">
    <property type="nucleotide sequence ID" value="NZ_CM001403.1"/>
</dbReference>
<dbReference type="InterPro" id="IPR009057">
    <property type="entry name" value="Homeodomain-like_sf"/>
</dbReference>
<dbReference type="SUPFAM" id="SSF46689">
    <property type="entry name" value="Homeodomain-like"/>
    <property type="match status" value="1"/>
</dbReference>
<dbReference type="Gene3D" id="1.10.357.10">
    <property type="entry name" value="Tetracycline Repressor, domain 2"/>
    <property type="match status" value="1"/>
</dbReference>
<dbReference type="EMBL" id="CM001403">
    <property type="protein sequence ID" value="EHQ24703.1"/>
    <property type="molecule type" value="Genomic_DNA"/>
</dbReference>
<keyword evidence="5" id="KW-1185">Reference proteome</keyword>
<proteinExistence type="predicted"/>
<evidence type="ECO:0000256" key="2">
    <source>
        <dbReference type="PROSITE-ProRule" id="PRU00335"/>
    </source>
</evidence>
<evidence type="ECO:0000259" key="3">
    <source>
        <dbReference type="PROSITE" id="PS50977"/>
    </source>
</evidence>
<evidence type="ECO:0000313" key="4">
    <source>
        <dbReference type="EMBL" id="EHQ24703.1"/>
    </source>
</evidence>
<dbReference type="eggNOG" id="COG1309">
    <property type="taxonomic scope" value="Bacteria"/>
</dbReference>
<dbReference type="AlphaFoldDB" id="H1Y1P4"/>